<evidence type="ECO:0000259" key="1">
    <source>
        <dbReference type="Pfam" id="PF02627"/>
    </source>
</evidence>
<protein>
    <submittedName>
        <fullName evidence="2">Peroxidase-related enzyme</fullName>
    </submittedName>
</protein>
<dbReference type="EMBL" id="JAVDQD010000005">
    <property type="protein sequence ID" value="MDR6240679.1"/>
    <property type="molecule type" value="Genomic_DNA"/>
</dbReference>
<dbReference type="Pfam" id="PF02627">
    <property type="entry name" value="CMD"/>
    <property type="match status" value="1"/>
</dbReference>
<keyword evidence="2" id="KW-0575">Peroxidase</keyword>
<reference evidence="2" key="1">
    <citation type="submission" date="2023-07" db="EMBL/GenBank/DDBJ databases">
        <title>Genomic Encyclopedia of Type Strains, Phase IV (KMG-IV): sequencing the most valuable type-strain genomes for metagenomic binning, comparative biology and taxonomic classification.</title>
        <authorList>
            <person name="Goeker M."/>
        </authorList>
    </citation>
    <scope>NUCLEOTIDE SEQUENCE</scope>
    <source>
        <strain evidence="2">DSM 26174</strain>
    </source>
</reference>
<organism evidence="2 3">
    <name type="scientific">Aureibacter tunicatorum</name>
    <dbReference type="NCBI Taxonomy" id="866807"/>
    <lineage>
        <taxon>Bacteria</taxon>
        <taxon>Pseudomonadati</taxon>
        <taxon>Bacteroidota</taxon>
        <taxon>Cytophagia</taxon>
        <taxon>Cytophagales</taxon>
        <taxon>Persicobacteraceae</taxon>
        <taxon>Aureibacter</taxon>
    </lineage>
</organism>
<evidence type="ECO:0000313" key="3">
    <source>
        <dbReference type="Proteomes" id="UP001185092"/>
    </source>
</evidence>
<dbReference type="SUPFAM" id="SSF69118">
    <property type="entry name" value="AhpD-like"/>
    <property type="match status" value="1"/>
</dbReference>
<dbReference type="PANTHER" id="PTHR35446">
    <property type="entry name" value="SI:CH211-175M2.5"/>
    <property type="match status" value="1"/>
</dbReference>
<dbReference type="GO" id="GO:0051920">
    <property type="term" value="F:peroxiredoxin activity"/>
    <property type="evidence" value="ECO:0007669"/>
    <property type="project" value="InterPro"/>
</dbReference>
<dbReference type="InterPro" id="IPR004675">
    <property type="entry name" value="AhpD_core"/>
</dbReference>
<comment type="caution">
    <text evidence="2">The sequence shown here is derived from an EMBL/GenBank/DDBJ whole genome shotgun (WGS) entry which is preliminary data.</text>
</comment>
<proteinExistence type="predicted"/>
<evidence type="ECO:0000313" key="2">
    <source>
        <dbReference type="EMBL" id="MDR6240679.1"/>
    </source>
</evidence>
<dbReference type="InterPro" id="IPR003779">
    <property type="entry name" value="CMD-like"/>
</dbReference>
<accession>A0AAE3XSF0</accession>
<keyword evidence="3" id="KW-1185">Reference proteome</keyword>
<keyword evidence="2" id="KW-0560">Oxidoreductase</keyword>
<dbReference type="InterPro" id="IPR029032">
    <property type="entry name" value="AhpD-like"/>
</dbReference>
<name>A0AAE3XSF0_9BACT</name>
<dbReference type="AlphaFoldDB" id="A0AAE3XSF0"/>
<dbReference type="Gene3D" id="1.20.1290.10">
    <property type="entry name" value="AhpD-like"/>
    <property type="match status" value="1"/>
</dbReference>
<sequence>MRDYTVPQKNEVSEANQAIFENLESKLGFVPNLYAYYAKNETALGDYLSFQGRKSTLRAKEKEVVNLVVSQFNGCQYCLSAHTAIGKMNGFTDEEILAIRKGEISFDAKLSALAGLAQEIVANKGNASESSREAFFSAGYDESNLIDVIVLIGEKVISNYIHNFTKFPIDFPIAKEI</sequence>
<dbReference type="NCBIfam" id="TIGR00778">
    <property type="entry name" value="ahpD_dom"/>
    <property type="match status" value="1"/>
</dbReference>
<dbReference type="Proteomes" id="UP001185092">
    <property type="component" value="Unassembled WGS sequence"/>
</dbReference>
<dbReference type="RefSeq" id="WP_309940801.1">
    <property type="nucleotide sequence ID" value="NZ_AP025306.1"/>
</dbReference>
<dbReference type="PANTHER" id="PTHR35446:SF3">
    <property type="entry name" value="CMD DOMAIN-CONTAINING PROTEIN"/>
    <property type="match status" value="1"/>
</dbReference>
<gene>
    <name evidence="2" type="ORF">HNQ88_003755</name>
</gene>
<feature type="domain" description="Carboxymuconolactone decarboxylase-like" evidence="1">
    <location>
        <begin position="54"/>
        <end position="106"/>
    </location>
</feature>